<dbReference type="KEGG" id="tcr:508273.130"/>
<dbReference type="Proteomes" id="UP000002296">
    <property type="component" value="Unassembled WGS sequence"/>
</dbReference>
<reference evidence="1 2" key="1">
    <citation type="journal article" date="2005" name="Science">
        <title>The genome sequence of Trypanosoma cruzi, etiologic agent of Chagas disease.</title>
        <authorList>
            <person name="El-Sayed N.M."/>
            <person name="Myler P.J."/>
            <person name="Bartholomeu D.C."/>
            <person name="Nilsson D."/>
            <person name="Aggarwal G."/>
            <person name="Tran A.N."/>
            <person name="Ghedin E."/>
            <person name="Worthey E.A."/>
            <person name="Delcher A.L."/>
            <person name="Blandin G."/>
            <person name="Westenberger S.J."/>
            <person name="Caler E."/>
            <person name="Cerqueira G.C."/>
            <person name="Branche C."/>
            <person name="Haas B."/>
            <person name="Anupama A."/>
            <person name="Arner E."/>
            <person name="Aslund L."/>
            <person name="Attipoe P."/>
            <person name="Bontempi E."/>
            <person name="Bringaud F."/>
            <person name="Burton P."/>
            <person name="Cadag E."/>
            <person name="Campbell D.A."/>
            <person name="Carrington M."/>
            <person name="Crabtree J."/>
            <person name="Darban H."/>
            <person name="da Silveira J.F."/>
            <person name="de Jong P."/>
            <person name="Edwards K."/>
            <person name="Englund P.T."/>
            <person name="Fazelina G."/>
            <person name="Feldblyum T."/>
            <person name="Ferella M."/>
            <person name="Frasch A.C."/>
            <person name="Gull K."/>
            <person name="Horn D."/>
            <person name="Hou L."/>
            <person name="Huang Y."/>
            <person name="Kindlund E."/>
            <person name="Klingbeil M."/>
            <person name="Kluge S."/>
            <person name="Koo H."/>
            <person name="Lacerda D."/>
            <person name="Levin M.J."/>
            <person name="Lorenzi H."/>
            <person name="Louie T."/>
            <person name="Machado C.R."/>
            <person name="McCulloch R."/>
            <person name="McKenna A."/>
            <person name="Mizuno Y."/>
            <person name="Mottram J.C."/>
            <person name="Nelson S."/>
            <person name="Ochaya S."/>
            <person name="Osoegawa K."/>
            <person name="Pai G."/>
            <person name="Parsons M."/>
            <person name="Pentony M."/>
            <person name="Pettersson U."/>
            <person name="Pop M."/>
            <person name="Ramirez J.L."/>
            <person name="Rinta J."/>
            <person name="Robertson L."/>
            <person name="Salzberg S.L."/>
            <person name="Sanchez D.O."/>
            <person name="Seyler A."/>
            <person name="Sharma R."/>
            <person name="Shetty J."/>
            <person name="Simpson A.J."/>
            <person name="Sisk E."/>
            <person name="Tammi M.T."/>
            <person name="Tarleton R."/>
            <person name="Teixeira S."/>
            <person name="Van Aken S."/>
            <person name="Vogt C."/>
            <person name="Ward P.N."/>
            <person name="Wickstead B."/>
            <person name="Wortman J."/>
            <person name="White O."/>
            <person name="Fraser C.M."/>
            <person name="Stuart K.D."/>
            <person name="Andersson B."/>
        </authorList>
    </citation>
    <scope>NUCLEOTIDE SEQUENCE [LARGE SCALE GENOMIC DNA]</scope>
    <source>
        <strain evidence="1 2">CL Brener</strain>
    </source>
</reference>
<protein>
    <submittedName>
        <fullName evidence="1">Uncharacterized protein</fullName>
    </submittedName>
</protein>
<name>Q4DAI9_TRYCC</name>
<dbReference type="AlphaFoldDB" id="Q4DAI9"/>
<proteinExistence type="predicted"/>
<dbReference type="RefSeq" id="XP_811401.1">
    <property type="nucleotide sequence ID" value="XM_806308.1"/>
</dbReference>
<evidence type="ECO:0000313" key="2">
    <source>
        <dbReference type="Proteomes" id="UP000002296"/>
    </source>
</evidence>
<dbReference type="EMBL" id="AAHK01000734">
    <property type="protein sequence ID" value="EAN89550.1"/>
    <property type="molecule type" value="Genomic_DNA"/>
</dbReference>
<dbReference type="InParanoid" id="Q4DAI9"/>
<comment type="caution">
    <text evidence="1">The sequence shown here is derived from an EMBL/GenBank/DDBJ whole genome shotgun (WGS) entry which is preliminary data.</text>
</comment>
<keyword evidence="2" id="KW-1185">Reference proteome</keyword>
<evidence type="ECO:0000313" key="1">
    <source>
        <dbReference type="EMBL" id="EAN89550.1"/>
    </source>
</evidence>
<dbReference type="GeneID" id="3542362"/>
<organism evidence="1 2">
    <name type="scientific">Trypanosoma cruzi (strain CL Brener)</name>
    <dbReference type="NCBI Taxonomy" id="353153"/>
    <lineage>
        <taxon>Eukaryota</taxon>
        <taxon>Discoba</taxon>
        <taxon>Euglenozoa</taxon>
        <taxon>Kinetoplastea</taxon>
        <taxon>Metakinetoplastina</taxon>
        <taxon>Trypanosomatida</taxon>
        <taxon>Trypanosomatidae</taxon>
        <taxon>Trypanosoma</taxon>
        <taxon>Schizotrypanum</taxon>
    </lineage>
</organism>
<dbReference type="PaxDb" id="353153-Q4DAI9"/>
<gene>
    <name evidence="1" type="ORF">Tc00.1047053508273.130</name>
</gene>
<sequence>MQGFEGATMSHREHFLLVDPDFESDAVILGSTQEALGGECHEAEGSHEYLHQVGVHRQCLLLRHHCAEGSHGVGADGVRAAAHEPKLLTGHYDDFFGGNGGDGELTWGES</sequence>
<accession>Q4DAI9</accession>